<evidence type="ECO:0000313" key="2">
    <source>
        <dbReference type="Proteomes" id="UP001177021"/>
    </source>
</evidence>
<protein>
    <submittedName>
        <fullName evidence="1">Uncharacterized protein</fullName>
    </submittedName>
</protein>
<reference evidence="1" key="1">
    <citation type="submission" date="2023-10" db="EMBL/GenBank/DDBJ databases">
        <authorList>
            <person name="Rodriguez Cubillos JULIANA M."/>
            <person name="De Vega J."/>
        </authorList>
    </citation>
    <scope>NUCLEOTIDE SEQUENCE</scope>
</reference>
<comment type="caution">
    <text evidence="1">The sequence shown here is derived from an EMBL/GenBank/DDBJ whole genome shotgun (WGS) entry which is preliminary data.</text>
</comment>
<gene>
    <name evidence="1" type="ORF">MILVUS5_LOCUS8156</name>
</gene>
<sequence length="428" mass="49114">MENSEPQSKKKSKSKSKSKRKMDTELVFEPVVHEPVKAKVEVVPTDPNKMAPFVGYFPSGFDPEKQPGSTSIQAYTNKIMSKRTELVVSPAGCSVEFVGSSYEGEVTAAKGASLYALGVFDKETQTLKVMHISANKIFRLEPKVRGLEYKEPPPSPIEEELSTEDWREKHRKLDAALATKKQIEKRQKFAEIRQDEEQPEAQKNLDEKMKNVEVKEIAIASTEAHVTRQIPPYNASATTPQEAYVLDEIILTGEWNYLQDIYYGLQKGADFSGYPTFICNRIDRLNKIEDENEKLKLSCILSFINHLLKFKDQHSMDGVSSSKHHKIPHILKNRFNEMFAVNTESRRLPPGKINLLNSYIAVLTLFSDEFQTDYTDISKDLRMHITEVRKIYAHLGCKFIRMNRFFCATLFVPLKFPELRSKKRPRKN</sequence>
<organism evidence="1 2">
    <name type="scientific">Trifolium pratense</name>
    <name type="common">Red clover</name>
    <dbReference type="NCBI Taxonomy" id="57577"/>
    <lineage>
        <taxon>Eukaryota</taxon>
        <taxon>Viridiplantae</taxon>
        <taxon>Streptophyta</taxon>
        <taxon>Embryophyta</taxon>
        <taxon>Tracheophyta</taxon>
        <taxon>Spermatophyta</taxon>
        <taxon>Magnoliopsida</taxon>
        <taxon>eudicotyledons</taxon>
        <taxon>Gunneridae</taxon>
        <taxon>Pentapetalae</taxon>
        <taxon>rosids</taxon>
        <taxon>fabids</taxon>
        <taxon>Fabales</taxon>
        <taxon>Fabaceae</taxon>
        <taxon>Papilionoideae</taxon>
        <taxon>50 kb inversion clade</taxon>
        <taxon>NPAAA clade</taxon>
        <taxon>Hologalegina</taxon>
        <taxon>IRL clade</taxon>
        <taxon>Trifolieae</taxon>
        <taxon>Trifolium</taxon>
    </lineage>
</organism>
<evidence type="ECO:0000313" key="1">
    <source>
        <dbReference type="EMBL" id="CAJ2637855.1"/>
    </source>
</evidence>
<dbReference type="EMBL" id="CASHSV030000013">
    <property type="protein sequence ID" value="CAJ2637855.1"/>
    <property type="molecule type" value="Genomic_DNA"/>
</dbReference>
<accession>A0ACB0J048</accession>
<keyword evidence="2" id="KW-1185">Reference proteome</keyword>
<proteinExistence type="predicted"/>
<name>A0ACB0J048_TRIPR</name>
<dbReference type="Proteomes" id="UP001177021">
    <property type="component" value="Unassembled WGS sequence"/>
</dbReference>